<proteinExistence type="predicted"/>
<reference evidence="1 2" key="1">
    <citation type="submission" date="2019-12" db="EMBL/GenBank/DDBJ databases">
        <title>Novel species isolated from a subtropical stream in China.</title>
        <authorList>
            <person name="Lu H."/>
        </authorList>
    </citation>
    <scope>NUCLEOTIDE SEQUENCE [LARGE SCALE GENOMIC DNA]</scope>
    <source>
        <strain evidence="1 2">FT134W</strain>
    </source>
</reference>
<accession>A0A7X4H553</accession>
<organism evidence="1 2">
    <name type="scientific">Duganella margarita</name>
    <dbReference type="NCBI Taxonomy" id="2692170"/>
    <lineage>
        <taxon>Bacteria</taxon>
        <taxon>Pseudomonadati</taxon>
        <taxon>Pseudomonadota</taxon>
        <taxon>Betaproteobacteria</taxon>
        <taxon>Burkholderiales</taxon>
        <taxon>Oxalobacteraceae</taxon>
        <taxon>Telluria group</taxon>
        <taxon>Duganella</taxon>
    </lineage>
</organism>
<comment type="caution">
    <text evidence="1">The sequence shown here is derived from an EMBL/GenBank/DDBJ whole genome shotgun (WGS) entry which is preliminary data.</text>
</comment>
<evidence type="ECO:0000313" key="2">
    <source>
        <dbReference type="Proteomes" id="UP000469734"/>
    </source>
</evidence>
<dbReference type="AlphaFoldDB" id="A0A7X4H553"/>
<name>A0A7X4H553_9BURK</name>
<evidence type="ECO:0000313" key="1">
    <source>
        <dbReference type="EMBL" id="MYM75555.1"/>
    </source>
</evidence>
<gene>
    <name evidence="1" type="ORF">GTP56_25635</name>
</gene>
<protein>
    <submittedName>
        <fullName evidence="1">Uncharacterized protein</fullName>
    </submittedName>
</protein>
<dbReference type="Proteomes" id="UP000469734">
    <property type="component" value="Unassembled WGS sequence"/>
</dbReference>
<sequence length="346" mass="38498">MNFPEQAAQLPQPYAGSLTDSFATLPQRTTAPQSWMVRVTDAKYHWYDLIAGFAEKPDIRDPIGRYMRRMQFELEATAEKRHLFFAVTRPRVRFDIAGVVQWGFFSLKLTLPLLMGAEETKESITVELKVPFAATMKKPTVILTENFISLNWGGLVEVFSVHDLLQTYAHTLKLPSKVSYVGQTRDPDGRLGKGRLGAMHKLRAQYGLDYDILILVLGMGVEVNCAEGDPAALPHNEYALPADILHAERMDAIEAALIRYFEGSAPHLRPLDERKARAERLTAVQVANHLAQYTIDLELPEAGFYNALSSEFVSAAKRHLLSCFIADGQAQVASMPLPAPAKGSKS</sequence>
<dbReference type="EMBL" id="WWCR01000041">
    <property type="protein sequence ID" value="MYM75555.1"/>
    <property type="molecule type" value="Genomic_DNA"/>
</dbReference>